<organism evidence="1 2">
    <name type="scientific">Patagioenas fasciata monilis</name>
    <dbReference type="NCBI Taxonomy" id="372326"/>
    <lineage>
        <taxon>Eukaryota</taxon>
        <taxon>Metazoa</taxon>
        <taxon>Chordata</taxon>
        <taxon>Craniata</taxon>
        <taxon>Vertebrata</taxon>
        <taxon>Euteleostomi</taxon>
        <taxon>Archelosauria</taxon>
        <taxon>Archosauria</taxon>
        <taxon>Dinosauria</taxon>
        <taxon>Saurischia</taxon>
        <taxon>Theropoda</taxon>
        <taxon>Coelurosauria</taxon>
        <taxon>Aves</taxon>
        <taxon>Neognathae</taxon>
        <taxon>Neoaves</taxon>
        <taxon>Columbimorphae</taxon>
        <taxon>Columbiformes</taxon>
        <taxon>Columbidae</taxon>
        <taxon>Patagioenas</taxon>
    </lineage>
</organism>
<keyword evidence="2" id="KW-1185">Reference proteome</keyword>
<gene>
    <name evidence="1" type="ORF">AV530_012707</name>
</gene>
<protein>
    <submittedName>
        <fullName evidence="1">Uncharacterized protein</fullName>
    </submittedName>
</protein>
<proteinExistence type="predicted"/>
<name>A0A1V4JD81_PATFA</name>
<evidence type="ECO:0000313" key="1">
    <source>
        <dbReference type="EMBL" id="OPJ69727.1"/>
    </source>
</evidence>
<evidence type="ECO:0000313" key="2">
    <source>
        <dbReference type="Proteomes" id="UP000190648"/>
    </source>
</evidence>
<sequence length="135" mass="15164">MGRRNVSSADEIEEKGLKVQKASNTVKIRDEMTNPSVCPFHFRGESEEESNIVAPIVKITPGGKNLKIYQEITQKALTWVDIVRSFTALFPSSDHLRYNQAFESICQLYILGKRAFTGSVKWAGTQRCEPGASRK</sequence>
<comment type="caution">
    <text evidence="1">The sequence shown here is derived from an EMBL/GenBank/DDBJ whole genome shotgun (WGS) entry which is preliminary data.</text>
</comment>
<dbReference type="Proteomes" id="UP000190648">
    <property type="component" value="Unassembled WGS sequence"/>
</dbReference>
<reference evidence="1 2" key="1">
    <citation type="submission" date="2016-02" db="EMBL/GenBank/DDBJ databases">
        <title>Band-tailed pigeon sequencing and assembly.</title>
        <authorList>
            <person name="Soares A.E."/>
            <person name="Novak B.J."/>
            <person name="Rice E.S."/>
            <person name="O'Connell B."/>
            <person name="Chang D."/>
            <person name="Weber S."/>
            <person name="Shapiro B."/>
        </authorList>
    </citation>
    <scope>NUCLEOTIDE SEQUENCE [LARGE SCALE GENOMIC DNA]</scope>
    <source>
        <strain evidence="1">BTP2013</strain>
        <tissue evidence="1">Blood</tissue>
    </source>
</reference>
<dbReference type="EMBL" id="LSYS01008075">
    <property type="protein sequence ID" value="OPJ69727.1"/>
    <property type="molecule type" value="Genomic_DNA"/>
</dbReference>
<accession>A0A1V4JD81</accession>
<dbReference type="AlphaFoldDB" id="A0A1V4JD81"/>